<organism evidence="1 2">
    <name type="scientific">Lasius niger</name>
    <name type="common">Black garden ant</name>
    <dbReference type="NCBI Taxonomy" id="67767"/>
    <lineage>
        <taxon>Eukaryota</taxon>
        <taxon>Metazoa</taxon>
        <taxon>Ecdysozoa</taxon>
        <taxon>Arthropoda</taxon>
        <taxon>Hexapoda</taxon>
        <taxon>Insecta</taxon>
        <taxon>Pterygota</taxon>
        <taxon>Neoptera</taxon>
        <taxon>Endopterygota</taxon>
        <taxon>Hymenoptera</taxon>
        <taxon>Apocrita</taxon>
        <taxon>Aculeata</taxon>
        <taxon>Formicoidea</taxon>
        <taxon>Formicidae</taxon>
        <taxon>Formicinae</taxon>
        <taxon>Lasius</taxon>
        <taxon>Lasius</taxon>
    </lineage>
</organism>
<dbReference type="EMBL" id="LBMM01017569">
    <property type="protein sequence ID" value="KMQ84045.1"/>
    <property type="molecule type" value="Genomic_DNA"/>
</dbReference>
<evidence type="ECO:0000313" key="2">
    <source>
        <dbReference type="Proteomes" id="UP000036403"/>
    </source>
</evidence>
<evidence type="ECO:0000313" key="1">
    <source>
        <dbReference type="EMBL" id="KMQ84045.1"/>
    </source>
</evidence>
<keyword evidence="2" id="KW-1185">Reference proteome</keyword>
<sequence>MRAANLRAFVGETGINPGAFDCLVDKRREVRYRAGTAWKPVQRNGQIRIEHLGVDIEIPHQAVQIAILVIQDVMQPVD</sequence>
<comment type="caution">
    <text evidence="1">The sequence shown here is derived from an EMBL/GenBank/DDBJ whole genome shotgun (WGS) entry which is preliminary data.</text>
</comment>
<dbReference type="Proteomes" id="UP000036403">
    <property type="component" value="Unassembled WGS sequence"/>
</dbReference>
<accession>A0A0J7MU68</accession>
<protein>
    <submittedName>
        <fullName evidence="1">63 kDa protein</fullName>
    </submittedName>
</protein>
<gene>
    <name evidence="1" type="ORF">RF55_18534</name>
</gene>
<reference evidence="1 2" key="1">
    <citation type="submission" date="2015-04" db="EMBL/GenBank/DDBJ databases">
        <title>Lasius niger genome sequencing.</title>
        <authorList>
            <person name="Konorov E.A."/>
            <person name="Nikitin M.A."/>
            <person name="Kirill M.V."/>
            <person name="Chang P."/>
        </authorList>
    </citation>
    <scope>NUCLEOTIDE SEQUENCE [LARGE SCALE GENOMIC DNA]</scope>
    <source>
        <tissue evidence="1">Whole</tissue>
    </source>
</reference>
<name>A0A0J7MU68_LASNI</name>
<dbReference type="AlphaFoldDB" id="A0A0J7MU68"/>
<dbReference type="PaxDb" id="67767-A0A0J7MU68"/>
<proteinExistence type="predicted"/>